<dbReference type="OrthoDB" id="9811532at2"/>
<dbReference type="Pfam" id="PF13275">
    <property type="entry name" value="S4_2"/>
    <property type="match status" value="1"/>
</dbReference>
<dbReference type="EMBL" id="AFNU02000004">
    <property type="protein sequence ID" value="ERJ12536.1"/>
    <property type="molecule type" value="Genomic_DNA"/>
</dbReference>
<dbReference type="STRING" id="1033810.HLPCO_001522"/>
<reference evidence="2 3" key="1">
    <citation type="journal article" date="2011" name="J. Bacteriol.">
        <title>Genome sequence of Haloplasma contractile, an unusual contractile bacterium from a deep-sea anoxic brine lake.</title>
        <authorList>
            <person name="Antunes A."/>
            <person name="Alam I."/>
            <person name="El Dorry H."/>
            <person name="Siam R."/>
            <person name="Robertson A."/>
            <person name="Bajic V.B."/>
            <person name="Stingl U."/>
        </authorList>
    </citation>
    <scope>NUCLEOTIDE SEQUENCE [LARGE SCALE GENOMIC DNA]</scope>
    <source>
        <strain evidence="2 3">SSD-17B</strain>
    </source>
</reference>
<keyword evidence="1" id="KW-0694">RNA-binding</keyword>
<dbReference type="InParanoid" id="F7PT48"/>
<dbReference type="NCBIfam" id="TIGR02988">
    <property type="entry name" value="YaaA_near_RecF"/>
    <property type="match status" value="1"/>
</dbReference>
<keyword evidence="3" id="KW-1185">Reference proteome</keyword>
<gene>
    <name evidence="2" type="ORF">HLPCO_001522</name>
</gene>
<organism evidence="2 3">
    <name type="scientific">Haloplasma contractile SSD-17B</name>
    <dbReference type="NCBI Taxonomy" id="1033810"/>
    <lineage>
        <taxon>Bacteria</taxon>
        <taxon>Bacillati</taxon>
        <taxon>Mycoplasmatota</taxon>
        <taxon>Mollicutes</taxon>
        <taxon>Haloplasmatales</taxon>
        <taxon>Haloplasmataceae</taxon>
        <taxon>Haloplasma</taxon>
    </lineage>
</organism>
<protein>
    <submittedName>
        <fullName evidence="2">S4 domain protein</fullName>
    </submittedName>
</protein>
<dbReference type="GO" id="GO:0003723">
    <property type="term" value="F:RNA binding"/>
    <property type="evidence" value="ECO:0007669"/>
    <property type="project" value="UniProtKB-KW"/>
</dbReference>
<proteinExistence type="predicted"/>
<dbReference type="InterPro" id="IPR014330">
    <property type="entry name" value="RNA-bd_S4-rel_YaaA"/>
</dbReference>
<name>F7PT48_9MOLU</name>
<dbReference type="RefSeq" id="WP_008824882.1">
    <property type="nucleotide sequence ID" value="NZ_AFNU02000004.1"/>
</dbReference>
<dbReference type="SUPFAM" id="SSF55174">
    <property type="entry name" value="Alpha-L RNA-binding motif"/>
    <property type="match status" value="1"/>
</dbReference>
<dbReference type="FunCoup" id="F7PT48">
    <property type="interactions" value="68"/>
</dbReference>
<evidence type="ECO:0000313" key="2">
    <source>
        <dbReference type="EMBL" id="ERJ12536.1"/>
    </source>
</evidence>
<accession>F7PT48</accession>
<dbReference type="Gene3D" id="3.10.290.10">
    <property type="entry name" value="RNA-binding S4 domain"/>
    <property type="match status" value="1"/>
</dbReference>
<dbReference type="AlphaFoldDB" id="F7PT48"/>
<sequence>METKVYINSDYITLGQFLKFENICESGGMVKIFLSEYQIKINGELDNRRGKKLYPKDVVEIEDFGVYIIEKQ</sequence>
<evidence type="ECO:0000313" key="3">
    <source>
        <dbReference type="Proteomes" id="UP000005707"/>
    </source>
</evidence>
<evidence type="ECO:0000256" key="1">
    <source>
        <dbReference type="PROSITE-ProRule" id="PRU00182"/>
    </source>
</evidence>
<comment type="caution">
    <text evidence="2">The sequence shown here is derived from an EMBL/GenBank/DDBJ whole genome shotgun (WGS) entry which is preliminary data.</text>
</comment>
<dbReference type="InterPro" id="IPR036986">
    <property type="entry name" value="S4_RNA-bd_sf"/>
</dbReference>
<dbReference type="Proteomes" id="UP000005707">
    <property type="component" value="Unassembled WGS sequence"/>
</dbReference>
<reference evidence="2 3" key="2">
    <citation type="journal article" date="2013" name="PLoS ONE">
        <title>INDIGO - INtegrated Data Warehouse of MIcrobial GenOmes with Examples from the Red Sea Extremophiles.</title>
        <authorList>
            <person name="Alam I."/>
            <person name="Antunes A."/>
            <person name="Kamau A.A."/>
            <person name="Ba Alawi W."/>
            <person name="Kalkatawi M."/>
            <person name="Stingl U."/>
            <person name="Bajic V.B."/>
        </authorList>
    </citation>
    <scope>NUCLEOTIDE SEQUENCE [LARGE SCALE GENOMIC DNA]</scope>
    <source>
        <strain evidence="2 3">SSD-17B</strain>
    </source>
</reference>
<dbReference type="eggNOG" id="COG2501">
    <property type="taxonomic scope" value="Bacteria"/>
</dbReference>
<dbReference type="PROSITE" id="PS50889">
    <property type="entry name" value="S4"/>
    <property type="match status" value="1"/>
</dbReference>